<keyword evidence="3" id="KW-0503">Monooxygenase</keyword>
<dbReference type="Pfam" id="PF00296">
    <property type="entry name" value="Bac_luciferase"/>
    <property type="match status" value="1"/>
</dbReference>
<dbReference type="GO" id="GO:0016705">
    <property type="term" value="F:oxidoreductase activity, acting on paired donors, with incorporation or reduction of molecular oxygen"/>
    <property type="evidence" value="ECO:0007669"/>
    <property type="project" value="InterPro"/>
</dbReference>
<dbReference type="Gene3D" id="3.20.20.30">
    <property type="entry name" value="Luciferase-like domain"/>
    <property type="match status" value="1"/>
</dbReference>
<proteinExistence type="predicted"/>
<dbReference type="RefSeq" id="WP_073379448.1">
    <property type="nucleotide sequence ID" value="NZ_FQZK01000006.1"/>
</dbReference>
<evidence type="ECO:0000313" key="3">
    <source>
        <dbReference type="EMBL" id="SHJ47257.1"/>
    </source>
</evidence>
<evidence type="ECO:0000313" key="4">
    <source>
        <dbReference type="Proteomes" id="UP000184452"/>
    </source>
</evidence>
<accession>A0A1M6JKN5</accession>
<sequence>MRASVLFPLFPGSGDDALPFADLVGEGAAERLWMGTSLLAETQQYMAFLAGAGYRIRVGTSVNLTPLRHPFQAALEARSLALLTGRPVVAGFGGSHPRFVASMLGRPYERPASAVRDYVAEVRAVLDGRDGLLPPVAHPGVEVGVGVLRPGMARAAGAVADVAITWMTPPGYIGDTLAPALREGAGRDREPPRIATVVHAAVDRPGRVAERLAYLAAANHLSLPQYTDMLRRAGTDAHADDPVAGAMRLVEDGVFLFGAPDEIAAGLGAYARAGVDEVVVNTMGVLASEGVGAAARDAAEILRALAGAR</sequence>
<name>A0A1M6JKN5_9ACTN</name>
<reference evidence="3 4" key="1">
    <citation type="submission" date="2016-11" db="EMBL/GenBank/DDBJ databases">
        <authorList>
            <person name="Jaros S."/>
            <person name="Januszkiewicz K."/>
            <person name="Wedrychowicz H."/>
        </authorList>
    </citation>
    <scope>NUCLEOTIDE SEQUENCE [LARGE SCALE GENOMIC DNA]</scope>
    <source>
        <strain evidence="3 4">CGMCC 4.5723</strain>
    </source>
</reference>
<dbReference type="PANTHER" id="PTHR43244">
    <property type="match status" value="1"/>
</dbReference>
<evidence type="ECO:0000256" key="1">
    <source>
        <dbReference type="ARBA" id="ARBA00023002"/>
    </source>
</evidence>
<dbReference type="GO" id="GO:0004497">
    <property type="term" value="F:monooxygenase activity"/>
    <property type="evidence" value="ECO:0007669"/>
    <property type="project" value="UniProtKB-KW"/>
</dbReference>
<dbReference type="SUPFAM" id="SSF51679">
    <property type="entry name" value="Bacterial luciferase-like"/>
    <property type="match status" value="1"/>
</dbReference>
<dbReference type="STRING" id="758803.SAMN05421803_106173"/>
<gene>
    <name evidence="3" type="ORF">SAMN05421803_106173</name>
</gene>
<evidence type="ECO:0000259" key="2">
    <source>
        <dbReference type="Pfam" id="PF00296"/>
    </source>
</evidence>
<organism evidence="3 4">
    <name type="scientific">Nocardiopsis flavescens</name>
    <dbReference type="NCBI Taxonomy" id="758803"/>
    <lineage>
        <taxon>Bacteria</taxon>
        <taxon>Bacillati</taxon>
        <taxon>Actinomycetota</taxon>
        <taxon>Actinomycetes</taxon>
        <taxon>Streptosporangiales</taxon>
        <taxon>Nocardiopsidaceae</taxon>
        <taxon>Nocardiopsis</taxon>
    </lineage>
</organism>
<dbReference type="EMBL" id="FQZK01000006">
    <property type="protein sequence ID" value="SHJ47257.1"/>
    <property type="molecule type" value="Genomic_DNA"/>
</dbReference>
<keyword evidence="1" id="KW-0560">Oxidoreductase</keyword>
<protein>
    <submittedName>
        <fullName evidence="3">Flavin-dependent oxidoreductase, luciferase family (Includes alkanesulfonate monooxygenase SsuD and methylene tetrahydromethanopterin reductase)</fullName>
    </submittedName>
</protein>
<dbReference type="Proteomes" id="UP000184452">
    <property type="component" value="Unassembled WGS sequence"/>
</dbReference>
<dbReference type="InterPro" id="IPR036661">
    <property type="entry name" value="Luciferase-like_sf"/>
</dbReference>
<feature type="domain" description="Luciferase-like" evidence="2">
    <location>
        <begin position="20"/>
        <end position="277"/>
    </location>
</feature>
<keyword evidence="4" id="KW-1185">Reference proteome</keyword>
<dbReference type="PANTHER" id="PTHR43244:SF1">
    <property type="entry name" value="5,10-METHYLENETETRAHYDROMETHANOPTERIN REDUCTASE"/>
    <property type="match status" value="1"/>
</dbReference>
<dbReference type="InterPro" id="IPR050564">
    <property type="entry name" value="F420-G6PD/mer"/>
</dbReference>
<dbReference type="InterPro" id="IPR011251">
    <property type="entry name" value="Luciferase-like_dom"/>
</dbReference>
<dbReference type="AlphaFoldDB" id="A0A1M6JKN5"/>